<evidence type="ECO:0000259" key="4">
    <source>
        <dbReference type="Pfam" id="PF14509"/>
    </source>
</evidence>
<dbReference type="PANTHER" id="PTHR35803:SF1">
    <property type="entry name" value="GLUCAN 1,4-ALPHA-GLUCOSIDASE SUSB"/>
    <property type="match status" value="1"/>
</dbReference>
<protein>
    <submittedName>
        <fullName evidence="5">Alpha-glucosidase</fullName>
    </submittedName>
</protein>
<feature type="domain" description="Glycosyl-hydrolase 97 N-terminal" evidence="3">
    <location>
        <begin position="34"/>
        <end position="280"/>
    </location>
</feature>
<name>A0A8J2V4M3_9PROT</name>
<sequence length="696" mass="77307">MIFSARVLLATIAALLCLPSAVLAMQGDEAGRSVSSPDGRLVVAVDVTGEGVPQYGVAYGGEMVIAPSRLGMRFAAMKGFDEGFAIVGSSAGSADETWEQPWGERRFVRDHHNELVVNFAADDGRSFNVRFRAFDDGIGFRYEVPAQQGYDAVTIVDELTEFRVAEASTAWWIPSRGWNRYEYLYETTGLEEMDIVHTPVTFRMPSGIHLSVHEAALVDYAAMSLKQYRPGIFAADLAPSATAAGVVKKGPFTTPWRTIQVAPDAAGLVNSDLILNLNEPNRLGDVSWVEPGKYVGIWWAMHINDRSWGTDFIHGATTDETKRYIDFAAENGFDGVLVEGWNTGWDGDWFNNGDVFSFTETYPDFDLREVADYALSKGVRLVGHHETSGNITNYERQMADAYDLYEDHGVRQVKTGYVADGGDAKWVDDTGVAHYEWHDGQKMVNHYIHSVTEAAKRKISINTHEPIKDTGLRRTYPNWITREGARGQEYNAWGQPPNPPEHTAILPYTRMLSGPMDFTPGIFDLMPNERPQLEGAAPRHSTASRVETTLAKQLALYVTIYSPIQMAADLPENYEARPEPFQFIRDVPADWEESIALAGAVGDYLVIARQERGSDDWFLGAVTDEEARNISQPLSFLTDGVTYRAEYYLDADDADWETNPYAMDIGSRAVTSETVMELPLAPGGGAAVRFYPMNDE</sequence>
<organism evidence="5 6">
    <name type="scientific">Aquisalinus flavus</name>
    <dbReference type="NCBI Taxonomy" id="1526572"/>
    <lineage>
        <taxon>Bacteria</taxon>
        <taxon>Pseudomonadati</taxon>
        <taxon>Pseudomonadota</taxon>
        <taxon>Alphaproteobacteria</taxon>
        <taxon>Parvularculales</taxon>
        <taxon>Parvularculaceae</taxon>
        <taxon>Aquisalinus</taxon>
    </lineage>
</organism>
<feature type="chain" id="PRO_5035215999" evidence="1">
    <location>
        <begin position="25"/>
        <end position="696"/>
    </location>
</feature>
<dbReference type="PANTHER" id="PTHR35803">
    <property type="entry name" value="GLUCAN 1,4-ALPHA-GLUCOSIDASE SUSB-RELATED"/>
    <property type="match status" value="1"/>
</dbReference>
<dbReference type="SUPFAM" id="SSF51445">
    <property type="entry name" value="(Trans)glycosidases"/>
    <property type="match status" value="1"/>
</dbReference>
<dbReference type="InterPro" id="IPR029483">
    <property type="entry name" value="GH97_C"/>
</dbReference>
<dbReference type="EMBL" id="BMGH01000001">
    <property type="protein sequence ID" value="GGC98145.1"/>
    <property type="molecule type" value="Genomic_DNA"/>
</dbReference>
<dbReference type="InterPro" id="IPR013785">
    <property type="entry name" value="Aldolase_TIM"/>
</dbReference>
<feature type="domain" description="Glycosyl-hydrolase 97 C-terminal oligomerisation" evidence="4">
    <location>
        <begin position="590"/>
        <end position="690"/>
    </location>
</feature>
<dbReference type="Pfam" id="PF10566">
    <property type="entry name" value="Glyco_hydro_97"/>
    <property type="match status" value="1"/>
</dbReference>
<keyword evidence="6" id="KW-1185">Reference proteome</keyword>
<dbReference type="InterPro" id="IPR014718">
    <property type="entry name" value="GH-type_carb-bd"/>
</dbReference>
<dbReference type="RefSeq" id="WP_188159606.1">
    <property type="nucleotide sequence ID" value="NZ_BMGH01000001.1"/>
</dbReference>
<dbReference type="Pfam" id="PF14508">
    <property type="entry name" value="GH97_N"/>
    <property type="match status" value="1"/>
</dbReference>
<dbReference type="InterPro" id="IPR029486">
    <property type="entry name" value="GH97_N"/>
</dbReference>
<evidence type="ECO:0000313" key="5">
    <source>
        <dbReference type="EMBL" id="GGC98145.1"/>
    </source>
</evidence>
<evidence type="ECO:0000259" key="2">
    <source>
        <dbReference type="Pfam" id="PF10566"/>
    </source>
</evidence>
<dbReference type="Pfam" id="PF14509">
    <property type="entry name" value="GH97_C"/>
    <property type="match status" value="1"/>
</dbReference>
<dbReference type="Gene3D" id="2.70.98.10">
    <property type="match status" value="1"/>
</dbReference>
<reference evidence="5" key="2">
    <citation type="submission" date="2020-09" db="EMBL/GenBank/DDBJ databases">
        <authorList>
            <person name="Sun Q."/>
            <person name="Zhou Y."/>
        </authorList>
    </citation>
    <scope>NUCLEOTIDE SEQUENCE</scope>
    <source>
        <strain evidence="5">CGMCC 1.12921</strain>
    </source>
</reference>
<feature type="signal peptide" evidence="1">
    <location>
        <begin position="1"/>
        <end position="24"/>
    </location>
</feature>
<dbReference type="GO" id="GO:0030246">
    <property type="term" value="F:carbohydrate binding"/>
    <property type="evidence" value="ECO:0007669"/>
    <property type="project" value="InterPro"/>
</dbReference>
<dbReference type="InterPro" id="IPR052720">
    <property type="entry name" value="Glycosyl_hydrolase_97"/>
</dbReference>
<gene>
    <name evidence="5" type="primary">susB</name>
    <name evidence="5" type="ORF">GCM10011342_03850</name>
</gene>
<evidence type="ECO:0000259" key="3">
    <source>
        <dbReference type="Pfam" id="PF14508"/>
    </source>
</evidence>
<evidence type="ECO:0000313" key="6">
    <source>
        <dbReference type="Proteomes" id="UP000613582"/>
    </source>
</evidence>
<feature type="domain" description="Glycosyl-hydrolase 97 catalytic" evidence="2">
    <location>
        <begin position="298"/>
        <end position="485"/>
    </location>
</feature>
<dbReference type="InterPro" id="IPR019563">
    <property type="entry name" value="GH97_catalytic"/>
</dbReference>
<comment type="caution">
    <text evidence="5">The sequence shown here is derived from an EMBL/GenBank/DDBJ whole genome shotgun (WGS) entry which is preliminary data.</text>
</comment>
<dbReference type="InterPro" id="IPR017853">
    <property type="entry name" value="GH"/>
</dbReference>
<dbReference type="AlphaFoldDB" id="A0A8J2V4M3"/>
<proteinExistence type="predicted"/>
<keyword evidence="1" id="KW-0732">Signal</keyword>
<accession>A0A8J2V4M3</accession>
<evidence type="ECO:0000256" key="1">
    <source>
        <dbReference type="SAM" id="SignalP"/>
    </source>
</evidence>
<dbReference type="Gene3D" id="3.20.20.70">
    <property type="entry name" value="Aldolase class I"/>
    <property type="match status" value="1"/>
</dbReference>
<reference evidence="5" key="1">
    <citation type="journal article" date="2014" name="Int. J. Syst. Evol. Microbiol.">
        <title>Complete genome sequence of Corynebacterium casei LMG S-19264T (=DSM 44701T), isolated from a smear-ripened cheese.</title>
        <authorList>
            <consortium name="US DOE Joint Genome Institute (JGI-PGF)"/>
            <person name="Walter F."/>
            <person name="Albersmeier A."/>
            <person name="Kalinowski J."/>
            <person name="Ruckert C."/>
        </authorList>
    </citation>
    <scope>NUCLEOTIDE SEQUENCE</scope>
    <source>
        <strain evidence="5">CGMCC 1.12921</strain>
    </source>
</reference>
<dbReference type="Proteomes" id="UP000613582">
    <property type="component" value="Unassembled WGS sequence"/>
</dbReference>